<gene>
    <name evidence="1" type="ORF">Pan161_36270</name>
</gene>
<dbReference type="EMBL" id="CP036343">
    <property type="protein sequence ID" value="QDT91963.1"/>
    <property type="molecule type" value="Genomic_DNA"/>
</dbReference>
<proteinExistence type="predicted"/>
<accession>A0A517VG12</accession>
<dbReference type="Proteomes" id="UP000316855">
    <property type="component" value="Chromosome"/>
</dbReference>
<name>A0A517VG12_9PLAN</name>
<sequence>MGSVLSHQFCVNITDETIPLGTILEDIGKRSLVLLYSIDIMESAFLHKWSRAKLSRIPKNSHVFRRIIALFD</sequence>
<dbReference type="KEGG" id="gax:Pan161_36270"/>
<protein>
    <submittedName>
        <fullName evidence="1">Uncharacterized protein</fullName>
    </submittedName>
</protein>
<reference evidence="1 2" key="1">
    <citation type="submission" date="2019-02" db="EMBL/GenBank/DDBJ databases">
        <title>Deep-cultivation of Planctomycetes and their phenomic and genomic characterization uncovers novel biology.</title>
        <authorList>
            <person name="Wiegand S."/>
            <person name="Jogler M."/>
            <person name="Boedeker C."/>
            <person name="Pinto D."/>
            <person name="Vollmers J."/>
            <person name="Rivas-Marin E."/>
            <person name="Kohn T."/>
            <person name="Peeters S.H."/>
            <person name="Heuer A."/>
            <person name="Rast P."/>
            <person name="Oberbeckmann S."/>
            <person name="Bunk B."/>
            <person name="Jeske O."/>
            <person name="Meyerdierks A."/>
            <person name="Storesund J.E."/>
            <person name="Kallscheuer N."/>
            <person name="Luecker S."/>
            <person name="Lage O.M."/>
            <person name="Pohl T."/>
            <person name="Merkel B.J."/>
            <person name="Hornburger P."/>
            <person name="Mueller R.-W."/>
            <person name="Bruemmer F."/>
            <person name="Labrenz M."/>
            <person name="Spormann A.M."/>
            <person name="Op den Camp H."/>
            <person name="Overmann J."/>
            <person name="Amann R."/>
            <person name="Jetten M.S.M."/>
            <person name="Mascher T."/>
            <person name="Medema M.H."/>
            <person name="Devos D.P."/>
            <person name="Kaster A.-K."/>
            <person name="Ovreas L."/>
            <person name="Rohde M."/>
            <person name="Galperin M.Y."/>
            <person name="Jogler C."/>
        </authorList>
    </citation>
    <scope>NUCLEOTIDE SEQUENCE [LARGE SCALE GENOMIC DNA]</scope>
    <source>
        <strain evidence="1 2">Pan161</strain>
    </source>
</reference>
<keyword evidence="2" id="KW-1185">Reference proteome</keyword>
<dbReference type="AlphaFoldDB" id="A0A517VG12"/>
<organism evidence="1 2">
    <name type="scientific">Gimesia algae</name>
    <dbReference type="NCBI Taxonomy" id="2527971"/>
    <lineage>
        <taxon>Bacteria</taxon>
        <taxon>Pseudomonadati</taxon>
        <taxon>Planctomycetota</taxon>
        <taxon>Planctomycetia</taxon>
        <taxon>Planctomycetales</taxon>
        <taxon>Planctomycetaceae</taxon>
        <taxon>Gimesia</taxon>
    </lineage>
</organism>
<evidence type="ECO:0000313" key="1">
    <source>
        <dbReference type="EMBL" id="QDT91963.1"/>
    </source>
</evidence>
<evidence type="ECO:0000313" key="2">
    <source>
        <dbReference type="Proteomes" id="UP000316855"/>
    </source>
</evidence>